<dbReference type="InterPro" id="IPR000838">
    <property type="entry name" value="RNA_pol_sigma70_ECF_CS"/>
</dbReference>
<dbReference type="EMBL" id="PQAP01000052">
    <property type="protein sequence ID" value="PWB73527.1"/>
    <property type="molecule type" value="Genomic_DNA"/>
</dbReference>
<evidence type="ECO:0000256" key="5">
    <source>
        <dbReference type="ARBA" id="ARBA00023163"/>
    </source>
</evidence>
<dbReference type="InterPro" id="IPR036388">
    <property type="entry name" value="WH-like_DNA-bd_sf"/>
</dbReference>
<dbReference type="InterPro" id="IPR013249">
    <property type="entry name" value="RNA_pol_sigma70_r4_t2"/>
</dbReference>
<dbReference type="GO" id="GO:0003677">
    <property type="term" value="F:DNA binding"/>
    <property type="evidence" value="ECO:0007669"/>
    <property type="project" value="UniProtKB-KW"/>
</dbReference>
<evidence type="ECO:0000256" key="4">
    <source>
        <dbReference type="ARBA" id="ARBA00023125"/>
    </source>
</evidence>
<dbReference type="Gene3D" id="1.10.1740.10">
    <property type="match status" value="1"/>
</dbReference>
<dbReference type="InterPro" id="IPR007627">
    <property type="entry name" value="RNA_pol_sigma70_r2"/>
</dbReference>
<dbReference type="Pfam" id="PF04542">
    <property type="entry name" value="Sigma70_r2"/>
    <property type="match status" value="1"/>
</dbReference>
<reference evidence="9 10" key="1">
    <citation type="journal article" date="2018" name="ISME J.">
        <title>A methanotrophic archaeon couples anaerobic oxidation of methane to Fe(III) reduction.</title>
        <authorList>
            <person name="Cai C."/>
            <person name="Leu A.O."/>
            <person name="Xie G.J."/>
            <person name="Guo J."/>
            <person name="Feng Y."/>
            <person name="Zhao J.X."/>
            <person name="Tyson G.W."/>
            <person name="Yuan Z."/>
            <person name="Hu S."/>
        </authorList>
    </citation>
    <scope>NUCLEOTIDE SEQUENCE [LARGE SCALE GENOMIC DNA]</scope>
    <source>
        <strain evidence="9">FeB_12</strain>
    </source>
</reference>
<proteinExistence type="inferred from homology"/>
<accession>A0A855X8Z3</accession>
<dbReference type="NCBIfam" id="TIGR02937">
    <property type="entry name" value="sigma70-ECF"/>
    <property type="match status" value="1"/>
</dbReference>
<dbReference type="GO" id="GO:0016987">
    <property type="term" value="F:sigma factor activity"/>
    <property type="evidence" value="ECO:0007669"/>
    <property type="project" value="UniProtKB-KW"/>
</dbReference>
<gene>
    <name evidence="9" type="ORF">C3F09_05135</name>
</gene>
<dbReference type="SUPFAM" id="SSF88659">
    <property type="entry name" value="Sigma3 and sigma4 domains of RNA polymerase sigma factors"/>
    <property type="match status" value="1"/>
</dbReference>
<protein>
    <recommendedName>
        <fullName evidence="6">RNA polymerase sigma factor</fullName>
    </recommendedName>
</protein>
<evidence type="ECO:0000313" key="10">
    <source>
        <dbReference type="Proteomes" id="UP000250918"/>
    </source>
</evidence>
<feature type="domain" description="RNA polymerase sigma factor 70 region 4 type 2" evidence="8">
    <location>
        <begin position="123"/>
        <end position="173"/>
    </location>
</feature>
<dbReference type="AlphaFoldDB" id="A0A855X8Z3"/>
<dbReference type="InterPro" id="IPR039425">
    <property type="entry name" value="RNA_pol_sigma-70-like"/>
</dbReference>
<keyword evidence="3 6" id="KW-0731">Sigma factor</keyword>
<evidence type="ECO:0000256" key="1">
    <source>
        <dbReference type="ARBA" id="ARBA00010641"/>
    </source>
</evidence>
<evidence type="ECO:0000259" key="7">
    <source>
        <dbReference type="Pfam" id="PF04542"/>
    </source>
</evidence>
<dbReference type="Proteomes" id="UP000250918">
    <property type="component" value="Unassembled WGS sequence"/>
</dbReference>
<dbReference type="CDD" id="cd06171">
    <property type="entry name" value="Sigma70_r4"/>
    <property type="match status" value="1"/>
</dbReference>
<dbReference type="SUPFAM" id="SSF88946">
    <property type="entry name" value="Sigma2 domain of RNA polymerase sigma factors"/>
    <property type="match status" value="1"/>
</dbReference>
<dbReference type="InterPro" id="IPR013325">
    <property type="entry name" value="RNA_pol_sigma_r2"/>
</dbReference>
<comment type="similarity">
    <text evidence="1 6">Belongs to the sigma-70 factor family. ECF subfamily.</text>
</comment>
<sequence>MAKETEKDIDYDLMRAIQRGDMVAFNTMVDRYKDRLMNVIGRMLSSTEEAEDIVQETFVRVYQHRQSFNFQHCLSTWIYTIALNLARNQLRRYRKFKFFDITEMQGHEAEFAVEMKLPSHLPQALDAAIKDLPEKYRTAFVLRDVQEMPYEEVATVLNVPLGTVKSRVNRARLILRDKLTPRLEEHHALSKGTLLPVSLL</sequence>
<dbReference type="Pfam" id="PF08281">
    <property type="entry name" value="Sigma70_r4_2"/>
    <property type="match status" value="1"/>
</dbReference>
<dbReference type="InterPro" id="IPR013324">
    <property type="entry name" value="RNA_pol_sigma_r3/r4-like"/>
</dbReference>
<evidence type="ECO:0000256" key="6">
    <source>
        <dbReference type="RuleBase" id="RU000716"/>
    </source>
</evidence>
<dbReference type="PANTHER" id="PTHR43133:SF51">
    <property type="entry name" value="RNA POLYMERASE SIGMA FACTOR"/>
    <property type="match status" value="1"/>
</dbReference>
<evidence type="ECO:0000256" key="2">
    <source>
        <dbReference type="ARBA" id="ARBA00023015"/>
    </source>
</evidence>
<organism evidence="9 10">
    <name type="scientific">candidate division GN15 bacterium</name>
    <dbReference type="NCBI Taxonomy" id="2072418"/>
    <lineage>
        <taxon>Bacteria</taxon>
        <taxon>candidate division GN15</taxon>
    </lineage>
</organism>
<name>A0A855X8Z3_9BACT</name>
<evidence type="ECO:0000313" key="9">
    <source>
        <dbReference type="EMBL" id="PWB73527.1"/>
    </source>
</evidence>
<evidence type="ECO:0000256" key="3">
    <source>
        <dbReference type="ARBA" id="ARBA00023082"/>
    </source>
</evidence>
<dbReference type="InterPro" id="IPR014284">
    <property type="entry name" value="RNA_pol_sigma-70_dom"/>
</dbReference>
<dbReference type="Gene3D" id="1.10.10.10">
    <property type="entry name" value="Winged helix-like DNA-binding domain superfamily/Winged helix DNA-binding domain"/>
    <property type="match status" value="1"/>
</dbReference>
<keyword evidence="4 6" id="KW-0238">DNA-binding</keyword>
<keyword evidence="2 6" id="KW-0805">Transcription regulation</keyword>
<evidence type="ECO:0000259" key="8">
    <source>
        <dbReference type="Pfam" id="PF08281"/>
    </source>
</evidence>
<comment type="caution">
    <text evidence="9">The sequence shown here is derived from an EMBL/GenBank/DDBJ whole genome shotgun (WGS) entry which is preliminary data.</text>
</comment>
<dbReference type="PROSITE" id="PS01063">
    <property type="entry name" value="SIGMA70_ECF"/>
    <property type="match status" value="1"/>
</dbReference>
<dbReference type="PANTHER" id="PTHR43133">
    <property type="entry name" value="RNA POLYMERASE ECF-TYPE SIGMA FACTO"/>
    <property type="match status" value="1"/>
</dbReference>
<keyword evidence="5 6" id="KW-0804">Transcription</keyword>
<feature type="domain" description="RNA polymerase sigma-70 region 2" evidence="7">
    <location>
        <begin position="28"/>
        <end position="95"/>
    </location>
</feature>
<dbReference type="GO" id="GO:0006352">
    <property type="term" value="P:DNA-templated transcription initiation"/>
    <property type="evidence" value="ECO:0007669"/>
    <property type="project" value="InterPro"/>
</dbReference>